<dbReference type="Pfam" id="PF17144">
    <property type="entry name" value="Ribosomal_L5e"/>
    <property type="match status" value="2"/>
</dbReference>
<gene>
    <name evidence="7" type="primary">rpl18p</name>
    <name evidence="6" type="synonym">rpl18</name>
</gene>
<comment type="similarity">
    <text evidence="1 6">Belongs to the universal ribosomal protein uL18 family.</text>
</comment>
<dbReference type="HAMAP" id="MF_01337_A">
    <property type="entry name" value="Ribosomal_uL18_A"/>
    <property type="match status" value="1"/>
</dbReference>
<keyword evidence="3 6" id="KW-0694">RNA-binding</keyword>
<dbReference type="SUPFAM" id="SSF53137">
    <property type="entry name" value="Translational machinery components"/>
    <property type="match status" value="1"/>
</dbReference>
<name>A0A0H4T068_9EURY</name>
<evidence type="ECO:0000256" key="5">
    <source>
        <dbReference type="ARBA" id="ARBA00023274"/>
    </source>
</evidence>
<accession>A0A0H4T068</accession>
<keyword evidence="4 6" id="KW-0689">Ribosomal protein</keyword>
<dbReference type="AlphaFoldDB" id="A0A0H4T068"/>
<dbReference type="Gene3D" id="3.30.420.100">
    <property type="match status" value="1"/>
</dbReference>
<dbReference type="GO" id="GO:0022625">
    <property type="term" value="C:cytosolic large ribosomal subunit"/>
    <property type="evidence" value="ECO:0007669"/>
    <property type="project" value="TreeGrafter"/>
</dbReference>
<dbReference type="InterPro" id="IPR005485">
    <property type="entry name" value="Rbsml_uL18_euk_arch"/>
</dbReference>
<dbReference type="GO" id="GO:0006412">
    <property type="term" value="P:translation"/>
    <property type="evidence" value="ECO:0007669"/>
    <property type="project" value="UniProtKB-UniRule"/>
</dbReference>
<dbReference type="PRINTS" id="PR00058">
    <property type="entry name" value="RIBOSOMALL5"/>
</dbReference>
<keyword evidence="5 6" id="KW-0687">Ribonucleoprotein</keyword>
<evidence type="ECO:0000256" key="6">
    <source>
        <dbReference type="HAMAP-Rule" id="MF_01337"/>
    </source>
</evidence>
<evidence type="ECO:0000256" key="4">
    <source>
        <dbReference type="ARBA" id="ARBA00022980"/>
    </source>
</evidence>
<dbReference type="InterPro" id="IPR057268">
    <property type="entry name" value="Ribosomal_L18"/>
</dbReference>
<comment type="subunit">
    <text evidence="6">Part of the 50S ribosomal subunit. Contacts the 5S and 23S rRNAs.</text>
</comment>
<evidence type="ECO:0000256" key="3">
    <source>
        <dbReference type="ARBA" id="ARBA00022884"/>
    </source>
</evidence>
<comment type="function">
    <text evidence="6">This is one of the proteins that bind and probably mediate the attachment of the 5S RNA into the large ribosomal subunit, where it forms part of the central protuberance.</text>
</comment>
<protein>
    <recommendedName>
        <fullName evidence="6">Large ribosomal subunit protein uL18</fullName>
    </recommendedName>
</protein>
<dbReference type="GO" id="GO:0008097">
    <property type="term" value="F:5S rRNA binding"/>
    <property type="evidence" value="ECO:0007669"/>
    <property type="project" value="InterPro"/>
</dbReference>
<dbReference type="PANTHER" id="PTHR23410:SF12">
    <property type="entry name" value="LARGE RIBOSOMAL SUBUNIT PROTEIN UL18"/>
    <property type="match status" value="1"/>
</dbReference>
<dbReference type="PANTHER" id="PTHR23410">
    <property type="entry name" value="RIBOSOMAL PROTEIN L5-RELATED"/>
    <property type="match status" value="1"/>
</dbReference>
<keyword evidence="2 6" id="KW-0699">rRNA-binding</keyword>
<dbReference type="GO" id="GO:0003735">
    <property type="term" value="F:structural constituent of ribosome"/>
    <property type="evidence" value="ECO:0007669"/>
    <property type="project" value="InterPro"/>
</dbReference>
<evidence type="ECO:0000313" key="7">
    <source>
        <dbReference type="EMBL" id="AKQ00916.1"/>
    </source>
</evidence>
<proteinExistence type="inferred from homology"/>
<evidence type="ECO:0000256" key="1">
    <source>
        <dbReference type="ARBA" id="ARBA00007116"/>
    </source>
</evidence>
<dbReference type="InterPro" id="IPR057267">
    <property type="entry name" value="Rbsml_uL18_arch"/>
</dbReference>
<evidence type="ECO:0000256" key="2">
    <source>
        <dbReference type="ARBA" id="ARBA00022730"/>
    </source>
</evidence>
<sequence>MRQGRQGPHYRVPLRRRREGRTDYRTRLHLVRSGLPRVVVRKTNASIIIQVVEFTERGDRVVASAVGRDLKKLGWTASTGSVPAAYLAGLLAGHRAKGKGIASGVLDIGRHVPTKGGRVFAVLKGLLDAGVSIPHDPVILPSEDRIAGAHLSKDVKAMFEAAKARMVAG</sequence>
<dbReference type="NCBIfam" id="NF006342">
    <property type="entry name" value="PRK08569.1"/>
    <property type="match status" value="1"/>
</dbReference>
<dbReference type="EMBL" id="KT006942">
    <property type="protein sequence ID" value="AKQ00916.1"/>
    <property type="molecule type" value="Genomic_DNA"/>
</dbReference>
<organism evidence="7">
    <name type="scientific">uncultured euryarchaeote Rifle_16ft_4_minimus_12392</name>
    <dbReference type="NCBI Taxonomy" id="1665187"/>
    <lineage>
        <taxon>Archaea</taxon>
        <taxon>Methanobacteriati</taxon>
        <taxon>Methanobacteriota</taxon>
        <taxon>environmental samples</taxon>
    </lineage>
</organism>
<dbReference type="CDD" id="cd00432">
    <property type="entry name" value="Ribosomal_L18_L5e"/>
    <property type="match status" value="1"/>
</dbReference>
<reference evidence="7" key="1">
    <citation type="journal article" date="2015" name="ISME J.">
        <title>Aquifer environment selects for microbial species cohorts in sediment and groundwater.</title>
        <authorList>
            <person name="Hug L.A."/>
            <person name="Thomas B.C."/>
            <person name="Brown C.T."/>
            <person name="Frischkorn K.R."/>
            <person name="Williams K.H."/>
            <person name="Tringe S.G."/>
            <person name="Banfield J.F."/>
        </authorList>
    </citation>
    <scope>NUCLEOTIDE SEQUENCE</scope>
</reference>
<dbReference type="GO" id="GO:0000027">
    <property type="term" value="P:ribosomal large subunit assembly"/>
    <property type="evidence" value="ECO:0007669"/>
    <property type="project" value="TreeGrafter"/>
</dbReference>